<comment type="caution">
    <text evidence="3">The sequence shown here is derived from an EMBL/GenBank/DDBJ whole genome shotgun (WGS) entry which is preliminary data.</text>
</comment>
<keyword evidence="4" id="KW-1185">Reference proteome</keyword>
<evidence type="ECO:0000313" key="3">
    <source>
        <dbReference type="EMBL" id="REF37259.1"/>
    </source>
</evidence>
<dbReference type="Proteomes" id="UP000256485">
    <property type="component" value="Unassembled WGS sequence"/>
</dbReference>
<dbReference type="SUPFAM" id="SSF55347">
    <property type="entry name" value="Glyceraldehyde-3-phosphate dehydrogenase-like, C-terminal domain"/>
    <property type="match status" value="1"/>
</dbReference>
<dbReference type="InterPro" id="IPR055170">
    <property type="entry name" value="GFO_IDH_MocA-like_dom"/>
</dbReference>
<gene>
    <name evidence="3" type="ORF">DFJ64_2700</name>
</gene>
<name>A0A3D9V708_THECX</name>
<evidence type="ECO:0000259" key="1">
    <source>
        <dbReference type="Pfam" id="PF01408"/>
    </source>
</evidence>
<reference evidence="3 4" key="1">
    <citation type="submission" date="2018-08" db="EMBL/GenBank/DDBJ databases">
        <title>Sequencing the genomes of 1000 actinobacteria strains.</title>
        <authorList>
            <person name="Klenk H.-P."/>
        </authorList>
    </citation>
    <scope>NUCLEOTIDE SEQUENCE [LARGE SCALE GENOMIC DNA]</scope>
    <source>
        <strain evidence="3 4">DSM 22891</strain>
    </source>
</reference>
<feature type="domain" description="Gfo/Idh/MocA-like oxidoreductase N-terminal" evidence="1">
    <location>
        <begin position="7"/>
        <end position="126"/>
    </location>
</feature>
<dbReference type="SUPFAM" id="SSF51735">
    <property type="entry name" value="NAD(P)-binding Rossmann-fold domains"/>
    <property type="match status" value="1"/>
</dbReference>
<evidence type="ECO:0000259" key="2">
    <source>
        <dbReference type="Pfam" id="PF22725"/>
    </source>
</evidence>
<sequence length="354" mass="37648">MTSRRPRIAVVGAGWWATTRHLPSLASYDGAELVAVCDTRPERARAAAERFGVPVTATDLPSALAATHIDGVVVATPHTTHYALARTALDAGVHVFVEKPLTTTAAEAWELVERAEANGLHLSVGYTYHYTRAAQFVRHAVRERIGSLVCVAAQFTSSTLTLFAGGDDSADPATPHPTTYADPRLSGGGQGHTQVTHLMGTVLWATGREVEEVFCYMDNRGCDVDVVDVMAFRFAGGGLGTVTSTGTALGHQPPRQRIQYFGTDGVVEQDLLGARAVLHRNDGAVVERALDEGEPAYPAEAPARAFADLIAGRGPNHAPGRDAAATVAFLDAAYRSAASGRAEPVLRRHHRCEP</sequence>
<accession>A0A3D9V708</accession>
<protein>
    <submittedName>
        <fullName evidence="3">Putative dehydrogenase</fullName>
    </submittedName>
</protein>
<dbReference type="OrthoDB" id="9792085at2"/>
<evidence type="ECO:0000313" key="4">
    <source>
        <dbReference type="Proteomes" id="UP000256485"/>
    </source>
</evidence>
<dbReference type="Gene3D" id="3.40.50.720">
    <property type="entry name" value="NAD(P)-binding Rossmann-like Domain"/>
    <property type="match status" value="1"/>
</dbReference>
<dbReference type="InterPro" id="IPR036291">
    <property type="entry name" value="NAD(P)-bd_dom_sf"/>
</dbReference>
<dbReference type="RefSeq" id="WP_115850745.1">
    <property type="nucleotide sequence ID" value="NZ_QTUC01000001.1"/>
</dbReference>
<organism evidence="3 4">
    <name type="scientific">Thermasporomyces composti</name>
    <dbReference type="NCBI Taxonomy" id="696763"/>
    <lineage>
        <taxon>Bacteria</taxon>
        <taxon>Bacillati</taxon>
        <taxon>Actinomycetota</taxon>
        <taxon>Actinomycetes</taxon>
        <taxon>Propionibacteriales</taxon>
        <taxon>Nocardioidaceae</taxon>
        <taxon>Thermasporomyces</taxon>
    </lineage>
</organism>
<dbReference type="Pfam" id="PF01408">
    <property type="entry name" value="GFO_IDH_MocA"/>
    <property type="match status" value="1"/>
</dbReference>
<dbReference type="PANTHER" id="PTHR43377:SF1">
    <property type="entry name" value="BILIVERDIN REDUCTASE A"/>
    <property type="match status" value="1"/>
</dbReference>
<feature type="domain" description="GFO/IDH/MocA-like oxidoreductase" evidence="2">
    <location>
        <begin position="170"/>
        <end position="267"/>
    </location>
</feature>
<dbReference type="EMBL" id="QTUC01000001">
    <property type="protein sequence ID" value="REF37259.1"/>
    <property type="molecule type" value="Genomic_DNA"/>
</dbReference>
<dbReference type="InterPro" id="IPR051450">
    <property type="entry name" value="Gfo/Idh/MocA_Oxidoreductases"/>
</dbReference>
<dbReference type="InterPro" id="IPR000683">
    <property type="entry name" value="Gfo/Idh/MocA-like_OxRdtase_N"/>
</dbReference>
<dbReference type="Pfam" id="PF22725">
    <property type="entry name" value="GFO_IDH_MocA_C3"/>
    <property type="match status" value="1"/>
</dbReference>
<proteinExistence type="predicted"/>
<dbReference type="Gene3D" id="3.30.360.10">
    <property type="entry name" value="Dihydrodipicolinate Reductase, domain 2"/>
    <property type="match status" value="1"/>
</dbReference>
<dbReference type="GO" id="GO:0000166">
    <property type="term" value="F:nucleotide binding"/>
    <property type="evidence" value="ECO:0007669"/>
    <property type="project" value="InterPro"/>
</dbReference>
<dbReference type="PANTHER" id="PTHR43377">
    <property type="entry name" value="BILIVERDIN REDUCTASE A"/>
    <property type="match status" value="1"/>
</dbReference>
<dbReference type="AlphaFoldDB" id="A0A3D9V708"/>